<dbReference type="GO" id="GO:0005737">
    <property type="term" value="C:cytoplasm"/>
    <property type="evidence" value="ECO:0007669"/>
    <property type="project" value="TreeGrafter"/>
</dbReference>
<protein>
    <recommendedName>
        <fullName evidence="8">Protein kinase domain-containing protein</fullName>
    </recommendedName>
</protein>
<evidence type="ECO:0000256" key="3">
    <source>
        <dbReference type="ARBA" id="ARBA00022777"/>
    </source>
</evidence>
<feature type="compositionally biased region" description="Polar residues" evidence="7">
    <location>
        <begin position="20"/>
        <end position="36"/>
    </location>
</feature>
<feature type="compositionally biased region" description="Polar residues" evidence="7">
    <location>
        <begin position="974"/>
        <end position="985"/>
    </location>
</feature>
<evidence type="ECO:0000256" key="4">
    <source>
        <dbReference type="ARBA" id="ARBA00022840"/>
    </source>
</evidence>
<evidence type="ECO:0000256" key="5">
    <source>
        <dbReference type="ARBA" id="ARBA00037982"/>
    </source>
</evidence>
<dbReference type="Pfam" id="PF00069">
    <property type="entry name" value="Pkinase"/>
    <property type="match status" value="1"/>
</dbReference>
<dbReference type="Gene3D" id="1.10.510.10">
    <property type="entry name" value="Transferase(Phosphotransferase) domain 1"/>
    <property type="match status" value="1"/>
</dbReference>
<dbReference type="GO" id="GO:0004713">
    <property type="term" value="F:protein tyrosine kinase activity"/>
    <property type="evidence" value="ECO:0007669"/>
    <property type="project" value="TreeGrafter"/>
</dbReference>
<proteinExistence type="inferred from homology"/>
<dbReference type="PROSITE" id="PS00108">
    <property type="entry name" value="PROTEIN_KINASE_ST"/>
    <property type="match status" value="1"/>
</dbReference>
<accession>A0AAD5YEK3</accession>
<feature type="region of interest" description="Disordered" evidence="7">
    <location>
        <begin position="969"/>
        <end position="989"/>
    </location>
</feature>
<feature type="region of interest" description="Disordered" evidence="7">
    <location>
        <begin position="667"/>
        <end position="693"/>
    </location>
</feature>
<dbReference type="PANTHER" id="PTHR11042">
    <property type="entry name" value="EUKARYOTIC TRANSLATION INITIATION FACTOR 2-ALPHA KINASE EIF2-ALPHA KINASE -RELATED"/>
    <property type="match status" value="1"/>
</dbReference>
<keyword evidence="3" id="KW-0418">Kinase</keyword>
<evidence type="ECO:0000256" key="2">
    <source>
        <dbReference type="ARBA" id="ARBA00022741"/>
    </source>
</evidence>
<feature type="binding site" evidence="6">
    <location>
        <position position="942"/>
    </location>
    <ligand>
        <name>ATP</name>
        <dbReference type="ChEBI" id="CHEBI:30616"/>
    </ligand>
</feature>
<feature type="domain" description="Protein kinase" evidence="8">
    <location>
        <begin position="911"/>
        <end position="1198"/>
    </location>
</feature>
<dbReference type="GO" id="GO:0110031">
    <property type="term" value="P:negative regulation of G2/MI transition of meiotic cell cycle"/>
    <property type="evidence" value="ECO:0007669"/>
    <property type="project" value="TreeGrafter"/>
</dbReference>
<name>A0AAD5YEK3_9APHY</name>
<organism evidence="9 10">
    <name type="scientific">Meripilus lineatus</name>
    <dbReference type="NCBI Taxonomy" id="2056292"/>
    <lineage>
        <taxon>Eukaryota</taxon>
        <taxon>Fungi</taxon>
        <taxon>Dikarya</taxon>
        <taxon>Basidiomycota</taxon>
        <taxon>Agaricomycotina</taxon>
        <taxon>Agaricomycetes</taxon>
        <taxon>Polyporales</taxon>
        <taxon>Meripilaceae</taxon>
        <taxon>Meripilus</taxon>
    </lineage>
</organism>
<feature type="region of interest" description="Disordered" evidence="7">
    <location>
        <begin position="400"/>
        <end position="452"/>
    </location>
</feature>
<dbReference type="GO" id="GO:0005524">
    <property type="term" value="F:ATP binding"/>
    <property type="evidence" value="ECO:0007669"/>
    <property type="project" value="UniProtKB-UniRule"/>
</dbReference>
<sequence length="1264" mass="137365">MLAAPNSPLPSLRNQRRESQAMSPCRTQINHRTPQRFSGAPSAYRAPLLTPSPLKRQTAPLLSVASSFSSHFLSNALRTPIRRAPGLLTSPDRSLGPTKHLASPPPPSTSTVPTAGTKRKPTTSIVSTTPSRKRTLTPLSITGSSKADPNGGGNGESSSLGFDRLAPLPAPRFNLVRTPQTKAETDLHLRRQADSMTKLRIQDMPLSGSEESGYDSGPDVRPLPALGRSLNGTKGKPRAKPPVLQSPRVKMVKGSQSQARQEEVVEAVSPGGHVTKRRARSRPVSAELLESSSMVSTPFVDHTARIKSPTLLKTQPRSPSSTVVFPSLGSMARSRRTSGSSVSTSSDTGSPRPRHRMLNMTSIPRLRAETATTQRAPLSRNSSSSATLFFGPSIPQPAEQTQRTLTMSTASRNSVDSTRMVVDPPARSNTAHRHSYAGSTMSNSGWEWGKTPTRHRTEEEDEAEFFLGGPPDSSFAFALKGDTPSPKKKQRLMMEPVEMLPKKFNPRDSGVVLDESDDGGEVDEDEFGGRGLGLGLRVPVASTSVSTVNSDEGEALVTPGLGPGVESGWPGIVSLDDEDEDGHLPTSRLGPHGPTTTTNDRSVDAFIMRTLTAGSKPQSKNPGDMRPPGTPVKRMKTTHLMERPWQSAVANKIGFPEFDEMMRNEKVGKPKPRKSLPAAFPLGLPGAGATTGRAERMRRDALNFGMPPPLLPASANAGMDLEGDDDEGSPTVRKDGSKYDGLGLGRPSFTIPAFSGKDGKGKNSWLMRRTSSGAFSSGSETCTSGNATPTRLMPRDLPTLQTGGISPHSTLSSAVTSSASTATNSPTVAAVARHLPVTNLFSQYRRNQSHNTPVQPSCMPTSATSPKKPSLFMPTHQRQSSSRSNFNFLNLRTRRSMAFGEEQTGRFERDFVEIDELGRGEFGKVLKARYKAGTQEVFAVKKAKRFEGAKHRLRLREEVDILKHLSQVAGTRGHGTQDQTRSQAHPSALGRHPNVLGYIDSWEEDETLFIQTELCELGNFNHFLWEYGKSFPRLDEARVWKIFAELASGLNFIHDAGVIHLDLKPANIFVTGEGRFKIGDFGMASIWPRPAKTDLPGQSPTSGFEREGDKLYLAPEVLQGRYSKAADIFSLGMTMLETATNIVVPDQGEAWHRLRHEDFVQVDLDGLSSELVELIRSMMRSEPSLRIDASLVCAHPVITGARRGMEKLRKDLGNVFGASALAGAREGWLEEILGWKDHAMNVEENSAGEDSEPWEDDWEMDVGL</sequence>
<feature type="compositionally biased region" description="Low complexity" evidence="7">
    <location>
        <begin position="337"/>
        <end position="350"/>
    </location>
</feature>
<feature type="region of interest" description="Disordered" evidence="7">
    <location>
        <begin position="1"/>
        <end position="50"/>
    </location>
</feature>
<evidence type="ECO:0000313" key="9">
    <source>
        <dbReference type="EMBL" id="KAJ3477933.1"/>
    </source>
</evidence>
<feature type="region of interest" description="Disordered" evidence="7">
    <location>
        <begin position="576"/>
        <end position="600"/>
    </location>
</feature>
<dbReference type="GO" id="GO:0005634">
    <property type="term" value="C:nucleus"/>
    <property type="evidence" value="ECO:0007669"/>
    <property type="project" value="TreeGrafter"/>
</dbReference>
<feature type="region of interest" description="Disordered" evidence="7">
    <location>
        <begin position="307"/>
        <end position="384"/>
    </location>
</feature>
<dbReference type="PROSITE" id="PS50011">
    <property type="entry name" value="PROTEIN_KINASE_DOM"/>
    <property type="match status" value="1"/>
</dbReference>
<dbReference type="AlphaFoldDB" id="A0AAD5YEK3"/>
<evidence type="ECO:0000259" key="8">
    <source>
        <dbReference type="PROSITE" id="PS50011"/>
    </source>
</evidence>
<dbReference type="InterPro" id="IPR000719">
    <property type="entry name" value="Prot_kinase_dom"/>
</dbReference>
<dbReference type="SMART" id="SM00220">
    <property type="entry name" value="S_TKc"/>
    <property type="match status" value="1"/>
</dbReference>
<dbReference type="InterPro" id="IPR011009">
    <property type="entry name" value="Kinase-like_dom_sf"/>
</dbReference>
<comment type="similarity">
    <text evidence="5">Belongs to the protein kinase superfamily. Ser/Thr protein kinase family. GCN2 subfamily.</text>
</comment>
<dbReference type="PROSITE" id="PS00107">
    <property type="entry name" value="PROTEIN_KINASE_ATP"/>
    <property type="match status" value="1"/>
</dbReference>
<dbReference type="EMBL" id="JANAWD010000552">
    <property type="protein sequence ID" value="KAJ3477933.1"/>
    <property type="molecule type" value="Genomic_DNA"/>
</dbReference>
<feature type="compositionally biased region" description="Polar residues" evidence="7">
    <location>
        <begin position="772"/>
        <end position="789"/>
    </location>
</feature>
<evidence type="ECO:0000256" key="1">
    <source>
        <dbReference type="ARBA" id="ARBA00022679"/>
    </source>
</evidence>
<dbReference type="InterPro" id="IPR050339">
    <property type="entry name" value="CC_SR_Kinase"/>
</dbReference>
<feature type="region of interest" description="Disordered" evidence="7">
    <location>
        <begin position="84"/>
        <end position="162"/>
    </location>
</feature>
<feature type="compositionally biased region" description="Polar residues" evidence="7">
    <location>
        <begin position="370"/>
        <end position="384"/>
    </location>
</feature>
<dbReference type="PANTHER" id="PTHR11042:SF190">
    <property type="entry name" value="MITOSIS INHIBITOR PROTEIN KINASE MIK1"/>
    <property type="match status" value="1"/>
</dbReference>
<dbReference type="Gene3D" id="3.30.200.20">
    <property type="entry name" value="Phosphorylase Kinase, domain 1"/>
    <property type="match status" value="1"/>
</dbReference>
<feature type="compositionally biased region" description="Polar residues" evidence="7">
    <location>
        <begin position="311"/>
        <end position="324"/>
    </location>
</feature>
<keyword evidence="10" id="KW-1185">Reference proteome</keyword>
<feature type="region of interest" description="Disordered" evidence="7">
    <location>
        <begin position="253"/>
        <end position="285"/>
    </location>
</feature>
<feature type="region of interest" description="Disordered" evidence="7">
    <location>
        <begin position="847"/>
        <end position="883"/>
    </location>
</feature>
<dbReference type="Proteomes" id="UP001212997">
    <property type="component" value="Unassembled WGS sequence"/>
</dbReference>
<comment type="caution">
    <text evidence="9">The sequence shown here is derived from an EMBL/GenBank/DDBJ whole genome shotgun (WGS) entry which is preliminary data.</text>
</comment>
<keyword evidence="4 6" id="KW-0067">ATP-binding</keyword>
<feature type="region of interest" description="Disordered" evidence="7">
    <location>
        <begin position="711"/>
        <end position="740"/>
    </location>
</feature>
<feature type="compositionally biased region" description="Acidic residues" evidence="7">
    <location>
        <begin position="1246"/>
        <end position="1264"/>
    </location>
</feature>
<feature type="compositionally biased region" description="Polar residues" evidence="7">
    <location>
        <begin position="847"/>
        <end position="867"/>
    </location>
</feature>
<dbReference type="SUPFAM" id="SSF56112">
    <property type="entry name" value="Protein kinase-like (PK-like)"/>
    <property type="match status" value="1"/>
</dbReference>
<feature type="compositionally biased region" description="Polar residues" evidence="7">
    <location>
        <begin position="400"/>
        <end position="417"/>
    </location>
</feature>
<dbReference type="InterPro" id="IPR008271">
    <property type="entry name" value="Ser/Thr_kinase_AS"/>
</dbReference>
<evidence type="ECO:0000256" key="6">
    <source>
        <dbReference type="PROSITE-ProRule" id="PRU10141"/>
    </source>
</evidence>
<keyword evidence="2 6" id="KW-0547">Nucleotide-binding</keyword>
<feature type="compositionally biased region" description="Polar residues" evidence="7">
    <location>
        <begin position="137"/>
        <end position="147"/>
    </location>
</feature>
<evidence type="ECO:0000256" key="7">
    <source>
        <dbReference type="SAM" id="MobiDB-lite"/>
    </source>
</evidence>
<gene>
    <name evidence="9" type="ORF">NLI96_g10120</name>
</gene>
<dbReference type="InterPro" id="IPR017441">
    <property type="entry name" value="Protein_kinase_ATP_BS"/>
</dbReference>
<reference evidence="9" key="1">
    <citation type="submission" date="2022-07" db="EMBL/GenBank/DDBJ databases">
        <title>Genome Sequence of Physisporinus lineatus.</title>
        <authorList>
            <person name="Buettner E."/>
        </authorList>
    </citation>
    <scope>NUCLEOTIDE SEQUENCE</scope>
    <source>
        <strain evidence="9">VT162</strain>
    </source>
</reference>
<feature type="region of interest" description="Disordered" evidence="7">
    <location>
        <begin position="1244"/>
        <end position="1264"/>
    </location>
</feature>
<evidence type="ECO:0000313" key="10">
    <source>
        <dbReference type="Proteomes" id="UP001212997"/>
    </source>
</evidence>
<keyword evidence="1" id="KW-0808">Transferase</keyword>
<feature type="compositionally biased region" description="Low complexity" evidence="7">
    <location>
        <begin position="676"/>
        <end position="688"/>
    </location>
</feature>
<feature type="region of interest" description="Disordered" evidence="7">
    <location>
        <begin position="772"/>
        <end position="792"/>
    </location>
</feature>